<reference evidence="2" key="1">
    <citation type="submission" date="2024-07" db="EMBL/GenBank/DDBJ databases">
        <title>Complete genome sequence of Prevotella sp. YM-2024 GTC17253.</title>
        <authorList>
            <person name="Hayashi M."/>
            <person name="Muto Y."/>
            <person name="Tanaka K."/>
            <person name="Niwa H."/>
        </authorList>
    </citation>
    <scope>NUCLEOTIDE SEQUENCE</scope>
    <source>
        <strain evidence="2">GTC17253</strain>
    </source>
</reference>
<feature type="domain" description="BFN" evidence="1">
    <location>
        <begin position="3"/>
        <end position="133"/>
    </location>
</feature>
<accession>A0AB33IRU2</accession>
<dbReference type="InterPro" id="IPR003729">
    <property type="entry name" value="Bi_nuclease_dom"/>
</dbReference>
<protein>
    <recommendedName>
        <fullName evidence="1">BFN domain-containing protein</fullName>
    </recommendedName>
</protein>
<dbReference type="GO" id="GO:0004518">
    <property type="term" value="F:nuclease activity"/>
    <property type="evidence" value="ECO:0007669"/>
    <property type="project" value="InterPro"/>
</dbReference>
<evidence type="ECO:0000259" key="1">
    <source>
        <dbReference type="PROSITE" id="PS51658"/>
    </source>
</evidence>
<name>A0AB33IRU2_9BACT</name>
<proteinExistence type="predicted"/>
<dbReference type="InterPro" id="IPR036104">
    <property type="entry name" value="BFN_sf"/>
</dbReference>
<organism evidence="2">
    <name type="scientific">Prevotella sp. GTC17253</name>
    <dbReference type="NCBI Taxonomy" id="3236793"/>
    <lineage>
        <taxon>Bacteria</taxon>
        <taxon>Pseudomonadati</taxon>
        <taxon>Bacteroidota</taxon>
        <taxon>Bacteroidia</taxon>
        <taxon>Bacteroidales</taxon>
        <taxon>Prevotellaceae</taxon>
        <taxon>Prevotella</taxon>
    </lineage>
</organism>
<dbReference type="SUPFAM" id="SSF103256">
    <property type="entry name" value="Hypothetical protein TM0160"/>
    <property type="match status" value="1"/>
</dbReference>
<dbReference type="AlphaFoldDB" id="A0AB33IRU2"/>
<sequence>MSKTEIIFKNVSEIIGTKDKGLLILVDKNEEYLLSITCERYDMQLFDLYFAKGKALERMLPTVLWSIISSGQSNSFELLILDVVDGQYMTVLNNVETLEQYAINAADGVLLAYLAKLPINIDTHLWERQRVPYNPHGNGVALPVNVISTPMLKEALERAIRDEDYKLASNLSDELKRRKDTTVDSDKQ</sequence>
<dbReference type="EMBL" id="AP035785">
    <property type="protein sequence ID" value="BFO70686.1"/>
    <property type="molecule type" value="Genomic_DNA"/>
</dbReference>
<evidence type="ECO:0000313" key="2">
    <source>
        <dbReference type="EMBL" id="BFO70686.1"/>
    </source>
</evidence>
<dbReference type="PROSITE" id="PS51658">
    <property type="entry name" value="BFN"/>
    <property type="match status" value="1"/>
</dbReference>
<gene>
    <name evidence="2" type="ORF">GTC17253_06520</name>
</gene>